<dbReference type="Pfam" id="PF08240">
    <property type="entry name" value="ADH_N"/>
    <property type="match status" value="1"/>
</dbReference>
<dbReference type="Gene3D" id="3.90.180.10">
    <property type="entry name" value="Medium-chain alcohol dehydrogenases, catalytic domain"/>
    <property type="match status" value="2"/>
</dbReference>
<evidence type="ECO:0000313" key="5">
    <source>
        <dbReference type="Proteomes" id="UP001302602"/>
    </source>
</evidence>
<accession>A0AAN6U9C7</accession>
<comment type="caution">
    <text evidence="4">The sequence shown here is derived from an EMBL/GenBank/DDBJ whole genome shotgun (WGS) entry which is preliminary data.</text>
</comment>
<dbReference type="PANTHER" id="PTHR45348">
    <property type="entry name" value="HYPOTHETICAL OXIDOREDUCTASE (EUROFUNG)"/>
    <property type="match status" value="1"/>
</dbReference>
<evidence type="ECO:0000256" key="2">
    <source>
        <dbReference type="ARBA" id="ARBA00023002"/>
    </source>
</evidence>
<feature type="domain" description="Enoyl reductase (ER)" evidence="3">
    <location>
        <begin position="5"/>
        <end position="288"/>
    </location>
</feature>
<dbReference type="AlphaFoldDB" id="A0AAN6U9C7"/>
<dbReference type="InterPro" id="IPR036291">
    <property type="entry name" value="NAD(P)-bd_dom_sf"/>
</dbReference>
<gene>
    <name evidence="4" type="ORF">N657DRAFT_660262</name>
</gene>
<dbReference type="EMBL" id="MU853223">
    <property type="protein sequence ID" value="KAK4128644.1"/>
    <property type="molecule type" value="Genomic_DNA"/>
</dbReference>
<reference evidence="4" key="1">
    <citation type="journal article" date="2023" name="Mol. Phylogenet. Evol.">
        <title>Genome-scale phylogeny and comparative genomics of the fungal order Sordariales.</title>
        <authorList>
            <person name="Hensen N."/>
            <person name="Bonometti L."/>
            <person name="Westerberg I."/>
            <person name="Brannstrom I.O."/>
            <person name="Guillou S."/>
            <person name="Cros-Aarteil S."/>
            <person name="Calhoun S."/>
            <person name="Haridas S."/>
            <person name="Kuo A."/>
            <person name="Mondo S."/>
            <person name="Pangilinan J."/>
            <person name="Riley R."/>
            <person name="LaButti K."/>
            <person name="Andreopoulos B."/>
            <person name="Lipzen A."/>
            <person name="Chen C."/>
            <person name="Yan M."/>
            <person name="Daum C."/>
            <person name="Ng V."/>
            <person name="Clum A."/>
            <person name="Steindorff A."/>
            <person name="Ohm R.A."/>
            <person name="Martin F."/>
            <person name="Silar P."/>
            <person name="Natvig D.O."/>
            <person name="Lalanne C."/>
            <person name="Gautier V."/>
            <person name="Ament-Velasquez S.L."/>
            <person name="Kruys A."/>
            <person name="Hutchinson M.I."/>
            <person name="Powell A.J."/>
            <person name="Barry K."/>
            <person name="Miller A.N."/>
            <person name="Grigoriev I.V."/>
            <person name="Debuchy R."/>
            <person name="Gladieux P."/>
            <person name="Hiltunen Thoren M."/>
            <person name="Johannesson H."/>
        </authorList>
    </citation>
    <scope>NUCLEOTIDE SEQUENCE</scope>
    <source>
        <strain evidence="4">CBS 731.68</strain>
    </source>
</reference>
<reference evidence="4" key="2">
    <citation type="submission" date="2023-05" db="EMBL/GenBank/DDBJ databases">
        <authorList>
            <consortium name="Lawrence Berkeley National Laboratory"/>
            <person name="Steindorff A."/>
            <person name="Hensen N."/>
            <person name="Bonometti L."/>
            <person name="Westerberg I."/>
            <person name="Brannstrom I.O."/>
            <person name="Guillou S."/>
            <person name="Cros-Aarteil S."/>
            <person name="Calhoun S."/>
            <person name="Haridas S."/>
            <person name="Kuo A."/>
            <person name="Mondo S."/>
            <person name="Pangilinan J."/>
            <person name="Riley R."/>
            <person name="Labutti K."/>
            <person name="Andreopoulos B."/>
            <person name="Lipzen A."/>
            <person name="Chen C."/>
            <person name="Yanf M."/>
            <person name="Daum C."/>
            <person name="Ng V."/>
            <person name="Clum A."/>
            <person name="Ohm R."/>
            <person name="Martin F."/>
            <person name="Silar P."/>
            <person name="Natvig D."/>
            <person name="Lalanne C."/>
            <person name="Gautier V."/>
            <person name="Ament-Velasquez S.L."/>
            <person name="Kruys A."/>
            <person name="Hutchinson M.I."/>
            <person name="Powell A.J."/>
            <person name="Barry K."/>
            <person name="Miller A.N."/>
            <person name="Grigoriev I.V."/>
            <person name="Debuchy R."/>
            <person name="Gladieux P."/>
            <person name="Thoren M.H."/>
            <person name="Johannesson H."/>
        </authorList>
    </citation>
    <scope>NUCLEOTIDE SEQUENCE</scope>
    <source>
        <strain evidence="4">CBS 731.68</strain>
    </source>
</reference>
<dbReference type="InterPro" id="IPR011032">
    <property type="entry name" value="GroES-like_sf"/>
</dbReference>
<dbReference type="SUPFAM" id="SSF50129">
    <property type="entry name" value="GroES-like"/>
    <property type="match status" value="1"/>
</dbReference>
<dbReference type="InterPro" id="IPR013154">
    <property type="entry name" value="ADH-like_N"/>
</dbReference>
<proteinExistence type="inferred from homology"/>
<dbReference type="InterPro" id="IPR047122">
    <property type="entry name" value="Trans-enoyl_RdTase-like"/>
</dbReference>
<evidence type="ECO:0000259" key="3">
    <source>
        <dbReference type="SMART" id="SM00829"/>
    </source>
</evidence>
<sequence>MLTKGGTLVVTECTTPEPGLHEVLIEVQAVALNPIDVSQQDRGLPPVPMYPAVIGCDAAGVVPKVGTHVSTVAPGTRFQKYALAQSEVQGAGRPLGFKTAPSAWTTLGIPLETRYVLQDEHGSARTLGFTIYATASTKHHAYLRSLGADAASDFHDSDVVAQIVTAVGKEGIELRTAHCVVPRGLQPMPEVLKQTKGNAAARVAHSPVLLPGHPTLDNTEVKFNLPPLDQAGRDKHMHQCFHGWLREGLESGSVVPSPRVQVEGGGLAGLNAAHNKLKAGVSGVKVVVRI</sequence>
<evidence type="ECO:0000256" key="1">
    <source>
        <dbReference type="ARBA" id="ARBA00008072"/>
    </source>
</evidence>
<dbReference type="SMART" id="SM00829">
    <property type="entry name" value="PKS_ER"/>
    <property type="match status" value="1"/>
</dbReference>
<protein>
    <submittedName>
        <fullName evidence="4">Quinone reductase</fullName>
    </submittedName>
</protein>
<comment type="similarity">
    <text evidence="1">Belongs to the zinc-containing alcohol dehydrogenase family.</text>
</comment>
<dbReference type="InterPro" id="IPR020843">
    <property type="entry name" value="ER"/>
</dbReference>
<keyword evidence="2" id="KW-0560">Oxidoreductase</keyword>
<dbReference type="RefSeq" id="XP_062652415.1">
    <property type="nucleotide sequence ID" value="XM_062795034.1"/>
</dbReference>
<dbReference type="PANTHER" id="PTHR45348:SF5">
    <property type="entry name" value="OXIDOREDUCTASE, PUTATIVE (AFU_ORTHOLOGUE AFUA_8G01420)-RELATED"/>
    <property type="match status" value="1"/>
</dbReference>
<dbReference type="Gene3D" id="3.40.50.720">
    <property type="entry name" value="NAD(P)-binding Rossmann-like Domain"/>
    <property type="match status" value="1"/>
</dbReference>
<dbReference type="GeneID" id="87831803"/>
<organism evidence="4 5">
    <name type="scientific">Parathielavia appendiculata</name>
    <dbReference type="NCBI Taxonomy" id="2587402"/>
    <lineage>
        <taxon>Eukaryota</taxon>
        <taxon>Fungi</taxon>
        <taxon>Dikarya</taxon>
        <taxon>Ascomycota</taxon>
        <taxon>Pezizomycotina</taxon>
        <taxon>Sordariomycetes</taxon>
        <taxon>Sordariomycetidae</taxon>
        <taxon>Sordariales</taxon>
        <taxon>Chaetomiaceae</taxon>
        <taxon>Parathielavia</taxon>
    </lineage>
</organism>
<dbReference type="GO" id="GO:0016651">
    <property type="term" value="F:oxidoreductase activity, acting on NAD(P)H"/>
    <property type="evidence" value="ECO:0007669"/>
    <property type="project" value="InterPro"/>
</dbReference>
<dbReference type="SUPFAM" id="SSF51735">
    <property type="entry name" value="NAD(P)-binding Rossmann-fold domains"/>
    <property type="match status" value="1"/>
</dbReference>
<keyword evidence="5" id="KW-1185">Reference proteome</keyword>
<evidence type="ECO:0000313" key="4">
    <source>
        <dbReference type="EMBL" id="KAK4128644.1"/>
    </source>
</evidence>
<dbReference type="Proteomes" id="UP001302602">
    <property type="component" value="Unassembled WGS sequence"/>
</dbReference>
<name>A0AAN6U9C7_9PEZI</name>